<evidence type="ECO:0000313" key="1">
    <source>
        <dbReference type="EMBL" id="KAL0895375.1"/>
    </source>
</evidence>
<accession>A0ABR3IGK1</accession>
<proteinExistence type="predicted"/>
<protein>
    <recommendedName>
        <fullName evidence="3">Endonuclease/exonuclease/phosphatase domain-containing protein</fullName>
    </recommendedName>
</protein>
<dbReference type="EMBL" id="JBEUOH010000003">
    <property type="protein sequence ID" value="KAL0895375.1"/>
    <property type="molecule type" value="Genomic_DNA"/>
</dbReference>
<comment type="caution">
    <text evidence="1">The sequence shown here is derived from an EMBL/GenBank/DDBJ whole genome shotgun (WGS) entry which is preliminary data.</text>
</comment>
<sequence>MFTETWLISEIYDSEIADSEYTIYRRDRTSSIFNSKSDGGGVLIAVSRRFKSHRLCNFESSCDDVWVKLSLAVGNRTRDVYLCTVYLPSPINLSLLEHFIDNTNRVLEHIDSCVIIGDFNLNTISWLDDVGEPVITPQRTNSRLEQTLWDFILLNGMRQHNFLVNHNNRILDLVLTTIENVTVSEPLDVISKIDLHHPPLLVTLSFSQPINNQKSESRSKLNYFKADYDAINMALEAVDWKEKLEPCVSVDDMVSQFYTILHDLIIQHVPKVTVRSSRYPCWFSKSLIKRLNEKNRLRLKVKKYKNPMDVLALNLAKKRCDSLAVSCYNAYISDIESKISSNPKYFWSYLKMKRGGANNYPSEMTDGVGSSDNLDDIFKYFSSHFSKVYAGDLDERNNIEAVGIIDACLSNTILSQITLNQNQIGDALK</sequence>
<dbReference type="InterPro" id="IPR036691">
    <property type="entry name" value="Endo/exonu/phosph_ase_sf"/>
</dbReference>
<reference evidence="1 2" key="1">
    <citation type="submission" date="2024-06" db="EMBL/GenBank/DDBJ databases">
        <title>A chromosome-level genome assembly of beet webworm, Loxostege sticticalis.</title>
        <authorList>
            <person name="Zhang Y."/>
        </authorList>
    </citation>
    <scope>NUCLEOTIDE SEQUENCE [LARGE SCALE GENOMIC DNA]</scope>
    <source>
        <strain evidence="1">AQ026</strain>
        <tissue evidence="1">Whole body</tissue>
    </source>
</reference>
<evidence type="ECO:0008006" key="3">
    <source>
        <dbReference type="Google" id="ProtNLM"/>
    </source>
</evidence>
<dbReference type="Proteomes" id="UP001549920">
    <property type="component" value="Unassembled WGS sequence"/>
</dbReference>
<dbReference type="Gene3D" id="3.60.10.10">
    <property type="entry name" value="Endonuclease/exonuclease/phosphatase"/>
    <property type="match status" value="1"/>
</dbReference>
<name>A0ABR3IGK1_LOXSC</name>
<evidence type="ECO:0000313" key="2">
    <source>
        <dbReference type="Proteomes" id="UP001549920"/>
    </source>
</evidence>
<dbReference type="PANTHER" id="PTHR33395">
    <property type="entry name" value="TRANSCRIPTASE, PUTATIVE-RELATED-RELATED"/>
    <property type="match status" value="1"/>
</dbReference>
<keyword evidence="2" id="KW-1185">Reference proteome</keyword>
<dbReference type="PANTHER" id="PTHR33395:SF22">
    <property type="entry name" value="REVERSE TRANSCRIPTASE DOMAIN-CONTAINING PROTEIN"/>
    <property type="match status" value="1"/>
</dbReference>
<organism evidence="1 2">
    <name type="scientific">Loxostege sticticalis</name>
    <name type="common">Beet webworm moth</name>
    <dbReference type="NCBI Taxonomy" id="481309"/>
    <lineage>
        <taxon>Eukaryota</taxon>
        <taxon>Metazoa</taxon>
        <taxon>Ecdysozoa</taxon>
        <taxon>Arthropoda</taxon>
        <taxon>Hexapoda</taxon>
        <taxon>Insecta</taxon>
        <taxon>Pterygota</taxon>
        <taxon>Neoptera</taxon>
        <taxon>Endopterygota</taxon>
        <taxon>Lepidoptera</taxon>
        <taxon>Glossata</taxon>
        <taxon>Ditrysia</taxon>
        <taxon>Pyraloidea</taxon>
        <taxon>Crambidae</taxon>
        <taxon>Pyraustinae</taxon>
        <taxon>Loxostege</taxon>
    </lineage>
</organism>
<gene>
    <name evidence="1" type="ORF">ABMA27_011508</name>
</gene>
<dbReference type="SUPFAM" id="SSF56219">
    <property type="entry name" value="DNase I-like"/>
    <property type="match status" value="1"/>
</dbReference>